<keyword evidence="7" id="KW-1185">Reference proteome</keyword>
<keyword evidence="3 6" id="KW-0808">Transferase</keyword>
<evidence type="ECO:0000256" key="4">
    <source>
        <dbReference type="SAM" id="MobiDB-lite"/>
    </source>
</evidence>
<dbReference type="InterPro" id="IPR004839">
    <property type="entry name" value="Aminotransferase_I/II_large"/>
</dbReference>
<evidence type="ECO:0000256" key="2">
    <source>
        <dbReference type="ARBA" id="ARBA00022576"/>
    </source>
</evidence>
<dbReference type="GO" id="GO:0030170">
    <property type="term" value="F:pyridoxal phosphate binding"/>
    <property type="evidence" value="ECO:0007669"/>
    <property type="project" value="InterPro"/>
</dbReference>
<dbReference type="InterPro" id="IPR015422">
    <property type="entry name" value="PyrdxlP-dep_Trfase_small"/>
</dbReference>
<dbReference type="InterPro" id="IPR050881">
    <property type="entry name" value="LL-DAP_aminotransferase"/>
</dbReference>
<dbReference type="Pfam" id="PF00155">
    <property type="entry name" value="Aminotran_1_2"/>
    <property type="match status" value="1"/>
</dbReference>
<dbReference type="KEGG" id="nao:Y958_00380"/>
<evidence type="ECO:0000313" key="7">
    <source>
        <dbReference type="Proteomes" id="UP000197153"/>
    </source>
</evidence>
<name>A0A248JLA1_9PROT</name>
<evidence type="ECO:0000259" key="5">
    <source>
        <dbReference type="Pfam" id="PF00155"/>
    </source>
</evidence>
<proteinExistence type="predicted"/>
<dbReference type="RefSeq" id="WP_088870459.1">
    <property type="nucleotide sequence ID" value="NZ_CP022110.1"/>
</dbReference>
<dbReference type="InterPro" id="IPR015421">
    <property type="entry name" value="PyrdxlP-dep_Trfase_major"/>
</dbReference>
<protein>
    <submittedName>
        <fullName evidence="6">Aspartate aminotransferase</fullName>
    </submittedName>
</protein>
<dbReference type="CDD" id="cd00609">
    <property type="entry name" value="AAT_like"/>
    <property type="match status" value="1"/>
</dbReference>
<comment type="cofactor">
    <cofactor evidence="1">
        <name>pyridoxal 5'-phosphate</name>
        <dbReference type="ChEBI" id="CHEBI:597326"/>
    </cofactor>
</comment>
<evidence type="ECO:0000256" key="3">
    <source>
        <dbReference type="ARBA" id="ARBA00022679"/>
    </source>
</evidence>
<gene>
    <name evidence="6" type="ORF">Y958_00380</name>
</gene>
<keyword evidence="2 6" id="KW-0032">Aminotransferase</keyword>
<dbReference type="Gene3D" id="3.40.640.10">
    <property type="entry name" value="Type I PLP-dependent aspartate aminotransferase-like (Major domain)"/>
    <property type="match status" value="1"/>
</dbReference>
<evidence type="ECO:0000313" key="6">
    <source>
        <dbReference type="EMBL" id="ASG19449.1"/>
    </source>
</evidence>
<dbReference type="PANTHER" id="PTHR42832:SF3">
    <property type="entry name" value="L-GLUTAMINE--4-(METHYLSULFANYL)-2-OXOBUTANOATE AMINOTRANSFERASE"/>
    <property type="match status" value="1"/>
</dbReference>
<feature type="region of interest" description="Disordered" evidence="4">
    <location>
        <begin position="1"/>
        <end position="21"/>
    </location>
</feature>
<dbReference type="InterPro" id="IPR015424">
    <property type="entry name" value="PyrdxlP-dep_Trfase"/>
</dbReference>
<dbReference type="Proteomes" id="UP000197153">
    <property type="component" value="Chromosome 1"/>
</dbReference>
<dbReference type="Gene3D" id="3.90.1150.10">
    <property type="entry name" value="Aspartate Aminotransferase, domain 1"/>
    <property type="match status" value="1"/>
</dbReference>
<dbReference type="EMBL" id="CP022110">
    <property type="protein sequence ID" value="ASG19449.1"/>
    <property type="molecule type" value="Genomic_DNA"/>
</dbReference>
<reference evidence="6 7" key="1">
    <citation type="submission" date="2017-06" db="EMBL/GenBank/DDBJ databases">
        <title>Complete genome sequence of Nitrospirillum amazonense strain CBAmC, an endophytic nitrogen-fixing and plant growth-promoting bacterium, isolated from sugarcane.</title>
        <authorList>
            <person name="Schwab S."/>
            <person name="dos Santos Teixeira K.R."/>
            <person name="Simoes Araujo J.L."/>
            <person name="Soares Vidal M."/>
            <person name="Borges de Freitas H.R."/>
            <person name="Rivello Crivelaro A.L."/>
            <person name="Bueno de Camargo Nunes A."/>
            <person name="dos Santos C.M."/>
            <person name="Palmeira da Silva Rosa D."/>
            <person name="da Silva Padilha D."/>
            <person name="da Silva E."/>
            <person name="Araujo Terra L."/>
            <person name="Soares Mendes V."/>
            <person name="Farinelli L."/>
            <person name="Magalhaes Cruz L."/>
            <person name="Baldani J.I."/>
        </authorList>
    </citation>
    <scope>NUCLEOTIDE SEQUENCE [LARGE SCALE GENOMIC DNA]</scope>
    <source>
        <strain evidence="6 7">CBAmC</strain>
    </source>
</reference>
<organism evidence="6 7">
    <name type="scientific">Nitrospirillum viridazoti CBAmc</name>
    <dbReference type="NCBI Taxonomy" id="1441467"/>
    <lineage>
        <taxon>Bacteria</taxon>
        <taxon>Pseudomonadati</taxon>
        <taxon>Pseudomonadota</taxon>
        <taxon>Alphaproteobacteria</taxon>
        <taxon>Rhodospirillales</taxon>
        <taxon>Azospirillaceae</taxon>
        <taxon>Nitrospirillum</taxon>
        <taxon>Nitrospirillum viridazoti</taxon>
    </lineage>
</organism>
<dbReference type="PANTHER" id="PTHR42832">
    <property type="entry name" value="AMINO ACID AMINOTRANSFERASE"/>
    <property type="match status" value="1"/>
</dbReference>
<dbReference type="AlphaFoldDB" id="A0A248JLA1"/>
<dbReference type="GO" id="GO:0008483">
    <property type="term" value="F:transaminase activity"/>
    <property type="evidence" value="ECO:0007669"/>
    <property type="project" value="UniProtKB-KW"/>
</dbReference>
<dbReference type="SUPFAM" id="SSF53383">
    <property type="entry name" value="PLP-dependent transferases"/>
    <property type="match status" value="1"/>
</dbReference>
<feature type="domain" description="Aminotransferase class I/classII large" evidence="5">
    <location>
        <begin position="57"/>
        <end position="427"/>
    </location>
</feature>
<accession>A0A248JLA1</accession>
<sequence length="432" mass="45586">MELAADPRLSVTTHPVVGGPTVGPSLNARLGGLSDYPFTRLAALLVDVTPRSNTTPLMLSIGEPQHEPPALLAQALAAAPLADWGKYPPTIGTAPFRAAVHGWLCRRYGLPASFVDVDKGILPATGTREALFQVALLATPQRKDGRQPAVLIPNPFYAVYEGAAALAGAEPVFMPATRETGFLPDLDALSPDLLARTALMYLCTPSNPQGAVADLAYLKKAITLARAYGFVLALDECYAEIWDKAPPPGGFEAALALENDGAGQGQAGQGTANLLVFNSLSKRSSAAGLRSGFIAGDPALIQAFTRLRSYALAGNALPALAAAAALWGDDAHVEENRRLYRQKIDAAEAALKGRYGFYRPAGGFFLWLEVGDGEAATRKLWGEAGVRVLPGAYFTRSEPDGSNAGRPFIRVALVHDTETVARACETIARVLG</sequence>
<evidence type="ECO:0000256" key="1">
    <source>
        <dbReference type="ARBA" id="ARBA00001933"/>
    </source>
</evidence>
<feature type="compositionally biased region" description="Low complexity" evidence="4">
    <location>
        <begin position="11"/>
        <end position="21"/>
    </location>
</feature>